<dbReference type="EMBL" id="JANPWB010000001">
    <property type="protein sequence ID" value="KAJ1216935.1"/>
    <property type="molecule type" value="Genomic_DNA"/>
</dbReference>
<reference evidence="2" key="1">
    <citation type="journal article" date="2022" name="bioRxiv">
        <title>Sequencing and chromosome-scale assembly of the giantPleurodeles waltlgenome.</title>
        <authorList>
            <person name="Brown T."/>
            <person name="Elewa A."/>
            <person name="Iarovenko S."/>
            <person name="Subramanian E."/>
            <person name="Araus A.J."/>
            <person name="Petzold A."/>
            <person name="Susuki M."/>
            <person name="Suzuki K.-i.T."/>
            <person name="Hayashi T."/>
            <person name="Toyoda A."/>
            <person name="Oliveira C."/>
            <person name="Osipova E."/>
            <person name="Leigh N.D."/>
            <person name="Simon A."/>
            <person name="Yun M.H."/>
        </authorList>
    </citation>
    <scope>NUCLEOTIDE SEQUENCE</scope>
    <source>
        <strain evidence="2">20211129_DDA</strain>
        <tissue evidence="2">Liver</tissue>
    </source>
</reference>
<evidence type="ECO:0000256" key="1">
    <source>
        <dbReference type="SAM" id="MobiDB-lite"/>
    </source>
</evidence>
<gene>
    <name evidence="2" type="ORF">NDU88_004533</name>
</gene>
<accession>A0AAV7WSL8</accession>
<comment type="caution">
    <text evidence="2">The sequence shown here is derived from an EMBL/GenBank/DDBJ whole genome shotgun (WGS) entry which is preliminary data.</text>
</comment>
<proteinExistence type="predicted"/>
<name>A0AAV7WSL8_PLEWA</name>
<sequence>MERTQTAEHTVVQSQQEALLTAHSVPQKLMNETILVTEDGSLPAEGGLLETENPYAPLSSLPDPPDTRGSQ</sequence>
<dbReference type="AlphaFoldDB" id="A0AAV7WSL8"/>
<dbReference type="Proteomes" id="UP001066276">
    <property type="component" value="Chromosome 1_1"/>
</dbReference>
<evidence type="ECO:0000313" key="2">
    <source>
        <dbReference type="EMBL" id="KAJ1216935.1"/>
    </source>
</evidence>
<organism evidence="2 3">
    <name type="scientific">Pleurodeles waltl</name>
    <name type="common">Iberian ribbed newt</name>
    <dbReference type="NCBI Taxonomy" id="8319"/>
    <lineage>
        <taxon>Eukaryota</taxon>
        <taxon>Metazoa</taxon>
        <taxon>Chordata</taxon>
        <taxon>Craniata</taxon>
        <taxon>Vertebrata</taxon>
        <taxon>Euteleostomi</taxon>
        <taxon>Amphibia</taxon>
        <taxon>Batrachia</taxon>
        <taxon>Caudata</taxon>
        <taxon>Salamandroidea</taxon>
        <taxon>Salamandridae</taxon>
        <taxon>Pleurodelinae</taxon>
        <taxon>Pleurodeles</taxon>
    </lineage>
</organism>
<protein>
    <submittedName>
        <fullName evidence="2">Uncharacterized protein</fullName>
    </submittedName>
</protein>
<keyword evidence="3" id="KW-1185">Reference proteome</keyword>
<feature type="region of interest" description="Disordered" evidence="1">
    <location>
        <begin position="41"/>
        <end position="71"/>
    </location>
</feature>
<evidence type="ECO:0000313" key="3">
    <source>
        <dbReference type="Proteomes" id="UP001066276"/>
    </source>
</evidence>